<reference evidence="2 3" key="1">
    <citation type="journal article" date="2015" name="Proc. Natl. Acad. Sci. U.S.A.">
        <title>Expanded metabolic versatility of ubiquitous nitrite-oxidizing bacteria from the genus Nitrospira.</title>
        <authorList>
            <person name="Koch H."/>
            <person name="Lucker S."/>
            <person name="Albertsen M."/>
            <person name="Kitzinger K."/>
            <person name="Herbold C."/>
            <person name="Spieck E."/>
            <person name="Nielsen P.H."/>
            <person name="Wagner M."/>
            <person name="Daims H."/>
        </authorList>
    </citation>
    <scope>NUCLEOTIDE SEQUENCE [LARGE SCALE GENOMIC DNA]</scope>
    <source>
        <strain evidence="2 3">NSP M-1</strain>
    </source>
</reference>
<dbReference type="Proteomes" id="UP000069205">
    <property type="component" value="Chromosome"/>
</dbReference>
<proteinExistence type="predicted"/>
<evidence type="ECO:0000313" key="2">
    <source>
        <dbReference type="EMBL" id="ALA60979.1"/>
    </source>
</evidence>
<organism evidence="2 3">
    <name type="scientific">Nitrospira moscoviensis</name>
    <dbReference type="NCBI Taxonomy" id="42253"/>
    <lineage>
        <taxon>Bacteria</taxon>
        <taxon>Pseudomonadati</taxon>
        <taxon>Nitrospirota</taxon>
        <taxon>Nitrospiria</taxon>
        <taxon>Nitrospirales</taxon>
        <taxon>Nitrospiraceae</taxon>
        <taxon>Nitrospira</taxon>
    </lineage>
</organism>
<dbReference type="EMBL" id="CP011801">
    <property type="protein sequence ID" value="ALA60979.1"/>
    <property type="molecule type" value="Genomic_DNA"/>
</dbReference>
<evidence type="ECO:0000256" key="1">
    <source>
        <dbReference type="SAM" id="MobiDB-lite"/>
    </source>
</evidence>
<feature type="region of interest" description="Disordered" evidence="1">
    <location>
        <begin position="29"/>
        <end position="60"/>
    </location>
</feature>
<feature type="compositionally biased region" description="Basic residues" evidence="1">
    <location>
        <begin position="32"/>
        <end position="43"/>
    </location>
</feature>
<dbReference type="KEGG" id="nmv:NITMOv2_4607"/>
<keyword evidence="3" id="KW-1185">Reference proteome</keyword>
<name>A0A0K2GJF0_NITMO</name>
<protein>
    <submittedName>
        <fullName evidence="2">Uncharacterized protein</fullName>
    </submittedName>
</protein>
<dbReference type="AlphaFoldDB" id="A0A0K2GJF0"/>
<gene>
    <name evidence="2" type="ORF">NITMOv2_4607</name>
</gene>
<feature type="compositionally biased region" description="Gly residues" evidence="1">
    <location>
        <begin position="51"/>
        <end position="60"/>
    </location>
</feature>
<accession>A0A0K2GJF0</accession>
<evidence type="ECO:0000313" key="3">
    <source>
        <dbReference type="Proteomes" id="UP000069205"/>
    </source>
</evidence>
<sequence length="60" mass="6517">MLASALRRNREDDAHDSLVLARGPPARCRLVLGRRRSHRHPSPPRRVSARGGAGAGRRGG</sequence>